<evidence type="ECO:0000256" key="1">
    <source>
        <dbReference type="ARBA" id="ARBA00004167"/>
    </source>
</evidence>
<evidence type="ECO:0000313" key="8">
    <source>
        <dbReference type="Proteomes" id="UP000094379"/>
    </source>
</evidence>
<keyword evidence="8" id="KW-1185">Reference proteome</keyword>
<organism evidence="7 8">
    <name type="scientific">Methylophaga muralis</name>
    <dbReference type="NCBI Taxonomy" id="291169"/>
    <lineage>
        <taxon>Bacteria</taxon>
        <taxon>Pseudomonadati</taxon>
        <taxon>Pseudomonadota</taxon>
        <taxon>Gammaproteobacteria</taxon>
        <taxon>Thiotrichales</taxon>
        <taxon>Piscirickettsiaceae</taxon>
        <taxon>Methylophaga</taxon>
    </lineage>
</organism>
<proteinExistence type="predicted"/>
<dbReference type="Pfam" id="PF04228">
    <property type="entry name" value="Zn_peptidase"/>
    <property type="match status" value="1"/>
</dbReference>
<protein>
    <submittedName>
        <fullName evidence="7">Putative neutral zinc metallopeptidase</fullName>
    </submittedName>
</protein>
<evidence type="ECO:0000256" key="4">
    <source>
        <dbReference type="ARBA" id="ARBA00023136"/>
    </source>
</evidence>
<evidence type="ECO:0000256" key="2">
    <source>
        <dbReference type="ARBA" id="ARBA00022692"/>
    </source>
</evidence>
<evidence type="ECO:0000256" key="3">
    <source>
        <dbReference type="ARBA" id="ARBA00022989"/>
    </source>
</evidence>
<comment type="subcellular location">
    <subcellularLocation>
        <location evidence="1">Membrane</location>
        <topology evidence="1">Single-pass membrane protein</topology>
    </subcellularLocation>
</comment>
<name>A0A1E3GND6_9GAMM</name>
<gene>
    <name evidence="7" type="ORF">A9E74_02677</name>
</gene>
<dbReference type="EMBL" id="MCRI01000055">
    <property type="protein sequence ID" value="ODN65544.1"/>
    <property type="molecule type" value="Genomic_DNA"/>
</dbReference>
<dbReference type="AlphaFoldDB" id="A0A1E3GND6"/>
<feature type="transmembrane region" description="Helical" evidence="6">
    <location>
        <begin position="46"/>
        <end position="69"/>
    </location>
</feature>
<reference evidence="7 8" key="1">
    <citation type="submission" date="2016-07" db="EMBL/GenBank/DDBJ databases">
        <title>Draft Genome Sequence of Methylophaga muralis Bur 1.</title>
        <authorList>
            <person name="Vasilenko O.V."/>
            <person name="Doronina N.V."/>
            <person name="Shmareva M.N."/>
            <person name="Tarlachkov S.V."/>
            <person name="Mustakhimov I."/>
            <person name="Trotsenko Y.A."/>
        </authorList>
    </citation>
    <scope>NUCLEOTIDE SEQUENCE [LARGE SCALE GENOMIC DNA]</scope>
    <source>
        <strain evidence="7 8">Bur 1</strain>
    </source>
</reference>
<dbReference type="STRING" id="291169.A9E74_02677"/>
<evidence type="ECO:0000256" key="6">
    <source>
        <dbReference type="SAM" id="Phobius"/>
    </source>
</evidence>
<dbReference type="RefSeq" id="WP_069297030.1">
    <property type="nucleotide sequence ID" value="NZ_MCRI01000055.1"/>
</dbReference>
<dbReference type="PANTHER" id="PTHR30168:SF0">
    <property type="entry name" value="INNER MEMBRANE PROTEIN"/>
    <property type="match status" value="1"/>
</dbReference>
<dbReference type="PANTHER" id="PTHR30168">
    <property type="entry name" value="PUTATIVE MEMBRANE PROTEIN YPFJ"/>
    <property type="match status" value="1"/>
</dbReference>
<dbReference type="Proteomes" id="UP000094379">
    <property type="component" value="Unassembled WGS sequence"/>
</dbReference>
<evidence type="ECO:0000313" key="7">
    <source>
        <dbReference type="EMBL" id="ODN65544.1"/>
    </source>
</evidence>
<accession>A0A1E3GND6</accession>
<keyword evidence="2 6" id="KW-0812">Transmembrane</keyword>
<keyword evidence="3 6" id="KW-1133">Transmembrane helix</keyword>
<dbReference type="GO" id="GO:0016020">
    <property type="term" value="C:membrane"/>
    <property type="evidence" value="ECO:0007669"/>
    <property type="project" value="UniProtKB-SubCell"/>
</dbReference>
<dbReference type="InterPro" id="IPR007343">
    <property type="entry name" value="Uncharacterised_pept_Zn_put"/>
</dbReference>
<sequence>MRWKGRPKSSNIEDRRSMRPSATGGMGGGLRLLPLLFRFLGFKGTLLLIAGVLAYGIFTGSLGSMLYALGLGGNPPTTVTTTALNESPEEKQLVEFVSVVLADTEQTWSTIFEENGQRYQEPRLVLYRGVVRSACGTAQSAVGPFYCPGDQQIYLDLNFFDELANRFAAPGDFAQAYVIAHEVGHHIQTLMGISAEVHAARSRLSTVEANKLSVKQELQADCFAGIWANHANDKRQLLETGDIEEGLRAASAIGDDTLQKQSQGHVSPDSFTHGSSQQRMQWFTTGFETGDITRCNTFEEF</sequence>
<dbReference type="PATRIC" id="fig|291169.3.peg.2704"/>
<keyword evidence="4 6" id="KW-0472">Membrane</keyword>
<feature type="region of interest" description="Disordered" evidence="5">
    <location>
        <begin position="1"/>
        <end position="23"/>
    </location>
</feature>
<evidence type="ECO:0000256" key="5">
    <source>
        <dbReference type="SAM" id="MobiDB-lite"/>
    </source>
</evidence>
<comment type="caution">
    <text evidence="7">The sequence shown here is derived from an EMBL/GenBank/DDBJ whole genome shotgun (WGS) entry which is preliminary data.</text>
</comment>